<comment type="caution">
    <text evidence="3">The sequence shown here is derived from an EMBL/GenBank/DDBJ whole genome shotgun (WGS) entry which is preliminary data.</text>
</comment>
<dbReference type="Proteomes" id="UP001176521">
    <property type="component" value="Unassembled WGS sequence"/>
</dbReference>
<dbReference type="GO" id="GO:0033962">
    <property type="term" value="P:P-body assembly"/>
    <property type="evidence" value="ECO:0007669"/>
    <property type="project" value="TreeGrafter"/>
</dbReference>
<sequence length="599" mass="60438">MAASASAPSPFIGRRVRLTLTGGGSYTGAITALDPTTRAIEIRDDRTTAIFTIRGDEVRDMQLLDQPSDSAPASSRAHTAASAAARAPVPPTVTTSAAVSTTAAQGSTAAQPTATQDAGTTGAAGKKKSRAERRKKKAAAAAAAAGEGGEPSGAYSGDDADAQPTNQQPKLAFDEDFDFEGALKTFDKARIWEEIRRADSTDPDTLLVSHNRAGGASTASDAPVMVLKRGPNGVGPSHTVKSSRLECGDEEGTQDGSPRPSSRRVAGPSASSGSKAARKGRGVNLQAKLGIHEMVISDDEEEEDDAQPNASQALPNGKGKEDAAAFDSGTAADGDTDAAVLPKSPAGGEGLLNSLMASAAARMSGFASAARSAMGGSAPPTPSGSKDGAQGTQNHDAGEDEDDSILIPPSPAVRTPSAAEPIKDLAATAASASQTQCSSTANDTAAVSRLQEEIARLLERISVLEAVGGVEVRESSPEELASSSSGGAAAGSKRWTCTVRPTGPGEVSGHLRFGLATTTAGASKAGSAAGGSASGPTSSTPLPRLKTMRYLGALPAPELSAADAREALPPKYSNPMGLSADSAGVFVRRLRDGVYGPGR</sequence>
<feature type="compositionally biased region" description="Basic residues" evidence="1">
    <location>
        <begin position="125"/>
        <end position="138"/>
    </location>
</feature>
<dbReference type="GO" id="GO:0031087">
    <property type="term" value="P:deadenylation-independent decapping of nuclear-transcribed mRNA"/>
    <property type="evidence" value="ECO:0007669"/>
    <property type="project" value="TreeGrafter"/>
</dbReference>
<gene>
    <name evidence="3" type="primary">EDC3_1</name>
    <name evidence="3" type="ORF">OC842_002845</name>
</gene>
<feature type="compositionally biased region" description="Low complexity" evidence="1">
    <location>
        <begin position="266"/>
        <end position="275"/>
    </location>
</feature>
<dbReference type="InterPro" id="IPR025762">
    <property type="entry name" value="DFDF"/>
</dbReference>
<feature type="compositionally biased region" description="Low complexity" evidence="1">
    <location>
        <begin position="426"/>
        <end position="441"/>
    </location>
</feature>
<feature type="compositionally biased region" description="Low complexity" evidence="1">
    <location>
        <begin position="70"/>
        <end position="124"/>
    </location>
</feature>
<dbReference type="PROSITE" id="PS51512">
    <property type="entry name" value="DFDF"/>
    <property type="match status" value="1"/>
</dbReference>
<dbReference type="AlphaFoldDB" id="A0AAN6JLW8"/>
<feature type="region of interest" description="Disordered" evidence="1">
    <location>
        <begin position="365"/>
        <end position="446"/>
    </location>
</feature>
<feature type="compositionally biased region" description="Acidic residues" evidence="1">
    <location>
        <begin position="296"/>
        <end position="306"/>
    </location>
</feature>
<evidence type="ECO:0000313" key="3">
    <source>
        <dbReference type="EMBL" id="KAK0533823.1"/>
    </source>
</evidence>
<dbReference type="InterPro" id="IPR019050">
    <property type="entry name" value="FDF_dom"/>
</dbReference>
<dbReference type="GO" id="GO:0000932">
    <property type="term" value="C:P-body"/>
    <property type="evidence" value="ECO:0007669"/>
    <property type="project" value="TreeGrafter"/>
</dbReference>
<organism evidence="3 4">
    <name type="scientific">Tilletia horrida</name>
    <dbReference type="NCBI Taxonomy" id="155126"/>
    <lineage>
        <taxon>Eukaryota</taxon>
        <taxon>Fungi</taxon>
        <taxon>Dikarya</taxon>
        <taxon>Basidiomycota</taxon>
        <taxon>Ustilaginomycotina</taxon>
        <taxon>Exobasidiomycetes</taxon>
        <taxon>Tilletiales</taxon>
        <taxon>Tilletiaceae</taxon>
        <taxon>Tilletia</taxon>
    </lineage>
</organism>
<protein>
    <submittedName>
        <fullName evidence="3">Enhancer of mRNA decapping</fullName>
    </submittedName>
</protein>
<feature type="region of interest" description="Disordered" evidence="1">
    <location>
        <begin position="66"/>
        <end position="176"/>
    </location>
</feature>
<feature type="region of interest" description="Disordered" evidence="1">
    <location>
        <begin position="470"/>
        <end position="510"/>
    </location>
</feature>
<dbReference type="EMBL" id="JAPDMQ010000129">
    <property type="protein sequence ID" value="KAK0533823.1"/>
    <property type="molecule type" value="Genomic_DNA"/>
</dbReference>
<dbReference type="GO" id="GO:0003729">
    <property type="term" value="F:mRNA binding"/>
    <property type="evidence" value="ECO:0007669"/>
    <property type="project" value="TreeGrafter"/>
</dbReference>
<feature type="domain" description="DFDF" evidence="2">
    <location>
        <begin position="165"/>
        <end position="201"/>
    </location>
</feature>
<evidence type="ECO:0000259" key="2">
    <source>
        <dbReference type="PROSITE" id="PS51512"/>
    </source>
</evidence>
<dbReference type="Pfam" id="PF09532">
    <property type="entry name" value="FDF"/>
    <property type="match status" value="1"/>
</dbReference>
<feature type="compositionally biased region" description="Low complexity" evidence="1">
    <location>
        <begin position="325"/>
        <end position="339"/>
    </location>
</feature>
<dbReference type="PANTHER" id="PTHR13612">
    <property type="entry name" value="ENHANCER OF MRNA-DECAPPING PROTEIN 3"/>
    <property type="match status" value="1"/>
</dbReference>
<feature type="compositionally biased region" description="Low complexity" evidence="1">
    <location>
        <begin position="365"/>
        <end position="378"/>
    </location>
</feature>
<keyword evidence="4" id="KW-1185">Reference proteome</keyword>
<reference evidence="3" key="1">
    <citation type="journal article" date="2023" name="PhytoFront">
        <title>Draft Genome Resources of Seven Strains of Tilletia horrida, Causal Agent of Kernel Smut of Rice.</title>
        <authorList>
            <person name="Khanal S."/>
            <person name="Antony Babu S."/>
            <person name="Zhou X.G."/>
        </authorList>
    </citation>
    <scope>NUCLEOTIDE SEQUENCE</scope>
    <source>
        <strain evidence="3">TX3</strain>
    </source>
</reference>
<dbReference type="CDD" id="cd00600">
    <property type="entry name" value="Sm_like"/>
    <property type="match status" value="1"/>
</dbReference>
<dbReference type="SMART" id="SM01199">
    <property type="entry name" value="FDF"/>
    <property type="match status" value="1"/>
</dbReference>
<evidence type="ECO:0000313" key="4">
    <source>
        <dbReference type="Proteomes" id="UP001176521"/>
    </source>
</evidence>
<feature type="region of interest" description="Disordered" evidence="1">
    <location>
        <begin position="522"/>
        <end position="543"/>
    </location>
</feature>
<feature type="compositionally biased region" description="Low complexity" evidence="1">
    <location>
        <begin position="478"/>
        <end position="492"/>
    </location>
</feature>
<accession>A0AAN6JLW8</accession>
<evidence type="ECO:0000256" key="1">
    <source>
        <dbReference type="SAM" id="MobiDB-lite"/>
    </source>
</evidence>
<feature type="region of interest" description="Disordered" evidence="1">
    <location>
        <begin position="196"/>
        <end position="351"/>
    </location>
</feature>
<proteinExistence type="predicted"/>
<name>A0AAN6JLW8_9BASI</name>
<dbReference type="PANTHER" id="PTHR13612:SF0">
    <property type="entry name" value="ENHANCER OF MRNA-DECAPPING PROTEIN 3"/>
    <property type="match status" value="1"/>
</dbReference>